<proteinExistence type="predicted"/>
<protein>
    <submittedName>
        <fullName evidence="2">Uncharacterized protein</fullName>
    </submittedName>
</protein>
<keyword evidence="3" id="KW-1185">Reference proteome</keyword>
<accession>A0A6I4M7M7</accession>
<name>A0A6I4M7M7_9ACTN</name>
<feature type="region of interest" description="Disordered" evidence="1">
    <location>
        <begin position="55"/>
        <end position="155"/>
    </location>
</feature>
<feature type="compositionally biased region" description="Low complexity" evidence="1">
    <location>
        <begin position="66"/>
        <end position="81"/>
    </location>
</feature>
<evidence type="ECO:0000256" key="1">
    <source>
        <dbReference type="SAM" id="MobiDB-lite"/>
    </source>
</evidence>
<dbReference type="AlphaFoldDB" id="A0A6I4M7M7"/>
<feature type="compositionally biased region" description="Low complexity" evidence="1">
    <location>
        <begin position="91"/>
        <end position="106"/>
    </location>
</feature>
<sequence length="155" mass="14914">MTMNKASMGRLLGGLTVTGTLLLTAACGGGGGDGKANAGSTKAAGTDQMSAFRACLEKQGVTLPNRGNRPSGAPSGRPSGAPSGGFGGARPSGRPSGAPSGRASGRPTDRPTRSAAQQKAMQACASLAPQGGRGGQFGPPGNAPNGTQNPSPPAS</sequence>
<evidence type="ECO:0000313" key="2">
    <source>
        <dbReference type="EMBL" id="MWA02188.1"/>
    </source>
</evidence>
<dbReference type="RefSeq" id="WP_151594641.1">
    <property type="nucleotide sequence ID" value="NZ_WBMS02000012.1"/>
</dbReference>
<evidence type="ECO:0000313" key="3">
    <source>
        <dbReference type="Proteomes" id="UP000462055"/>
    </source>
</evidence>
<dbReference type="EMBL" id="WBMS02000012">
    <property type="protein sequence ID" value="MWA02188.1"/>
    <property type="molecule type" value="Genomic_DNA"/>
</dbReference>
<comment type="caution">
    <text evidence="2">The sequence shown here is derived from an EMBL/GenBank/DDBJ whole genome shotgun (WGS) entry which is preliminary data.</text>
</comment>
<gene>
    <name evidence="2" type="ORF">F8568_017765</name>
</gene>
<organism evidence="2 3">
    <name type="scientific">Actinomadura physcomitrii</name>
    <dbReference type="NCBI Taxonomy" id="2650748"/>
    <lineage>
        <taxon>Bacteria</taxon>
        <taxon>Bacillati</taxon>
        <taxon>Actinomycetota</taxon>
        <taxon>Actinomycetes</taxon>
        <taxon>Streptosporangiales</taxon>
        <taxon>Thermomonosporaceae</taxon>
        <taxon>Actinomadura</taxon>
    </lineage>
</organism>
<dbReference type="PROSITE" id="PS51257">
    <property type="entry name" value="PROKAR_LIPOPROTEIN"/>
    <property type="match status" value="1"/>
</dbReference>
<reference evidence="2" key="1">
    <citation type="submission" date="2019-12" db="EMBL/GenBank/DDBJ databases">
        <title>Actinomadura physcomitrii sp. nov., a novel actinomycete isolated from moss [Physcomitrium sphaericum (Ludw) Fuernr].</title>
        <authorList>
            <person name="Zhuang X."/>
        </authorList>
    </citation>
    <scope>NUCLEOTIDE SEQUENCE [LARGE SCALE GENOMIC DNA]</scope>
    <source>
        <strain evidence="2">LD22</strain>
    </source>
</reference>
<dbReference type="Proteomes" id="UP000462055">
    <property type="component" value="Unassembled WGS sequence"/>
</dbReference>